<dbReference type="Proteomes" id="UP000193200">
    <property type="component" value="Unassembled WGS sequence"/>
</dbReference>
<dbReference type="Pfam" id="PF08352">
    <property type="entry name" value="oligo_HPY"/>
    <property type="match status" value="1"/>
</dbReference>
<dbReference type="InParanoid" id="A0A1Y5TXL9"/>
<dbReference type="EMBL" id="FWFR01000004">
    <property type="protein sequence ID" value="SLN76284.1"/>
    <property type="molecule type" value="Genomic_DNA"/>
</dbReference>
<keyword evidence="8" id="KW-1185">Reference proteome</keyword>
<dbReference type="GO" id="GO:0005524">
    <property type="term" value="F:ATP binding"/>
    <property type="evidence" value="ECO:0007669"/>
    <property type="project" value="UniProtKB-KW"/>
</dbReference>
<reference evidence="7 8" key="1">
    <citation type="submission" date="2017-03" db="EMBL/GenBank/DDBJ databases">
        <authorList>
            <person name="Afonso C.L."/>
            <person name="Miller P.J."/>
            <person name="Scott M.A."/>
            <person name="Spackman E."/>
            <person name="Goraichik I."/>
            <person name="Dimitrov K.M."/>
            <person name="Suarez D.L."/>
            <person name="Swayne D.E."/>
        </authorList>
    </citation>
    <scope>NUCLEOTIDE SEQUENCE [LARGE SCALE GENOMIC DNA]</scope>
    <source>
        <strain evidence="7 8">CECT 7691</strain>
    </source>
</reference>
<keyword evidence="3" id="KW-0813">Transport</keyword>
<dbReference type="SUPFAM" id="SSF52540">
    <property type="entry name" value="P-loop containing nucleoside triphosphate hydrolases"/>
    <property type="match status" value="1"/>
</dbReference>
<name>A0A1Y5TXL9_9PROT</name>
<dbReference type="Gene3D" id="3.40.50.300">
    <property type="entry name" value="P-loop containing nucleotide triphosphate hydrolases"/>
    <property type="match status" value="1"/>
</dbReference>
<sequence>MSAAPETGSKQDFLRVEDLKVHFRLNRRLFAEQRLVHAVDGVSFSIRRGTTFGLVGESGSGKSTTAFAIMRLVKLTGGRIDLDGIDLGGLEGKALREMRRRFQIIFQDPYSSLNPRMRAGAIVREPMDLMAIGNPEERDGKVAEIFRRVGLRPEQQALFPHQFSGGQRQRIGVARALSTEPDLIVCDEPVSALDVAIQAQILNLLRNLQRELGLTYLFISHDLGVVQYVCDEVAVMYLGRIVEQGDRISLFGKPLHPYTWALLSAVPSTDPALHSKGRRIRLVGDPPSPIDPPAGCRFVARCPFAVERCHAESPRLRTIHPGHSVACHLVDDDGNAPHHRLD</sequence>
<dbReference type="InterPro" id="IPR050319">
    <property type="entry name" value="ABC_transp_ATP-bind"/>
</dbReference>
<organism evidence="7 8">
    <name type="scientific">Oceanibacterium hippocampi</name>
    <dbReference type="NCBI Taxonomy" id="745714"/>
    <lineage>
        <taxon>Bacteria</taxon>
        <taxon>Pseudomonadati</taxon>
        <taxon>Pseudomonadota</taxon>
        <taxon>Alphaproteobacteria</taxon>
        <taxon>Sneathiellales</taxon>
        <taxon>Sneathiellaceae</taxon>
        <taxon>Oceanibacterium</taxon>
    </lineage>
</organism>
<evidence type="ECO:0000256" key="1">
    <source>
        <dbReference type="ARBA" id="ARBA00004417"/>
    </source>
</evidence>
<dbReference type="CDD" id="cd03257">
    <property type="entry name" value="ABC_NikE_OppD_transporters"/>
    <property type="match status" value="1"/>
</dbReference>
<dbReference type="Pfam" id="PF00005">
    <property type="entry name" value="ABC_tran"/>
    <property type="match status" value="1"/>
</dbReference>
<evidence type="ECO:0000313" key="8">
    <source>
        <dbReference type="Proteomes" id="UP000193200"/>
    </source>
</evidence>
<dbReference type="SMART" id="SM00382">
    <property type="entry name" value="AAA"/>
    <property type="match status" value="1"/>
</dbReference>
<gene>
    <name evidence="7" type="primary">oppF_6</name>
    <name evidence="7" type="ORF">OCH7691_04090</name>
</gene>
<dbReference type="FunCoup" id="A0A1Y5TXL9">
    <property type="interactions" value="129"/>
</dbReference>
<accession>A0A1Y5TXL9</accession>
<dbReference type="PROSITE" id="PS50893">
    <property type="entry name" value="ABC_TRANSPORTER_2"/>
    <property type="match status" value="1"/>
</dbReference>
<feature type="domain" description="ABC transporter" evidence="6">
    <location>
        <begin position="14"/>
        <end position="263"/>
    </location>
</feature>
<dbReference type="PROSITE" id="PS00211">
    <property type="entry name" value="ABC_TRANSPORTER_1"/>
    <property type="match status" value="1"/>
</dbReference>
<dbReference type="InterPro" id="IPR003593">
    <property type="entry name" value="AAA+_ATPase"/>
</dbReference>
<dbReference type="OrthoDB" id="37801at2"/>
<evidence type="ECO:0000259" key="6">
    <source>
        <dbReference type="PROSITE" id="PS50893"/>
    </source>
</evidence>
<evidence type="ECO:0000256" key="4">
    <source>
        <dbReference type="ARBA" id="ARBA00022741"/>
    </source>
</evidence>
<evidence type="ECO:0000313" key="7">
    <source>
        <dbReference type="EMBL" id="SLN76284.1"/>
    </source>
</evidence>
<keyword evidence="4" id="KW-0547">Nucleotide-binding</keyword>
<evidence type="ECO:0000256" key="2">
    <source>
        <dbReference type="ARBA" id="ARBA00005417"/>
    </source>
</evidence>
<dbReference type="InterPro" id="IPR013563">
    <property type="entry name" value="Oligopep_ABC_C"/>
</dbReference>
<keyword evidence="5 7" id="KW-0067">ATP-binding</keyword>
<evidence type="ECO:0000256" key="3">
    <source>
        <dbReference type="ARBA" id="ARBA00022448"/>
    </source>
</evidence>
<dbReference type="AlphaFoldDB" id="A0A1Y5TXL9"/>
<dbReference type="GO" id="GO:0005886">
    <property type="term" value="C:plasma membrane"/>
    <property type="evidence" value="ECO:0007669"/>
    <property type="project" value="UniProtKB-SubCell"/>
</dbReference>
<dbReference type="InterPro" id="IPR003439">
    <property type="entry name" value="ABC_transporter-like_ATP-bd"/>
</dbReference>
<dbReference type="GO" id="GO:0015833">
    <property type="term" value="P:peptide transport"/>
    <property type="evidence" value="ECO:0007669"/>
    <property type="project" value="InterPro"/>
</dbReference>
<proteinExistence type="inferred from homology"/>
<dbReference type="GO" id="GO:0016887">
    <property type="term" value="F:ATP hydrolysis activity"/>
    <property type="evidence" value="ECO:0007669"/>
    <property type="project" value="InterPro"/>
</dbReference>
<dbReference type="GO" id="GO:0055085">
    <property type="term" value="P:transmembrane transport"/>
    <property type="evidence" value="ECO:0007669"/>
    <property type="project" value="UniProtKB-ARBA"/>
</dbReference>
<dbReference type="PANTHER" id="PTHR43776">
    <property type="entry name" value="TRANSPORT ATP-BINDING PROTEIN"/>
    <property type="match status" value="1"/>
</dbReference>
<evidence type="ECO:0000256" key="5">
    <source>
        <dbReference type="ARBA" id="ARBA00022840"/>
    </source>
</evidence>
<comment type="similarity">
    <text evidence="2">Belongs to the ABC transporter superfamily.</text>
</comment>
<dbReference type="FunFam" id="3.40.50.300:FF:000016">
    <property type="entry name" value="Oligopeptide ABC transporter ATP-binding component"/>
    <property type="match status" value="1"/>
</dbReference>
<protein>
    <submittedName>
        <fullName evidence="7">Oligopeptide transport ATP-binding protein OppF</fullName>
    </submittedName>
</protein>
<dbReference type="PANTHER" id="PTHR43776:SF7">
    <property type="entry name" value="D,D-DIPEPTIDE TRANSPORT ATP-BINDING PROTEIN DDPF-RELATED"/>
    <property type="match status" value="1"/>
</dbReference>
<dbReference type="InterPro" id="IPR017871">
    <property type="entry name" value="ABC_transporter-like_CS"/>
</dbReference>
<comment type="subcellular location">
    <subcellularLocation>
        <location evidence="1">Cell inner membrane</location>
        <topology evidence="1">Peripheral membrane protein</topology>
    </subcellularLocation>
</comment>
<dbReference type="InterPro" id="IPR027417">
    <property type="entry name" value="P-loop_NTPase"/>
</dbReference>
<dbReference type="NCBIfam" id="TIGR01727">
    <property type="entry name" value="oligo_HPY"/>
    <property type="match status" value="1"/>
</dbReference>
<dbReference type="RefSeq" id="WP_085885407.1">
    <property type="nucleotide sequence ID" value="NZ_FWFR01000004.1"/>
</dbReference>